<feature type="chain" id="PRO_5009193160" evidence="1">
    <location>
        <begin position="30"/>
        <end position="300"/>
    </location>
</feature>
<keyword evidence="3" id="KW-1185">Reference proteome</keyword>
<protein>
    <submittedName>
        <fullName evidence="2">Uncharacterized protein</fullName>
    </submittedName>
</protein>
<dbReference type="KEGG" id="fcy:FRACYDRAFT_236477"/>
<sequence length="300" mass="32698">MKVIACTTPAAIVTLVALVVIVCLPQSNGLSPSRHQTMMTTTTCPRRGDKSILLPIVTRRLAVAGLLLSPFVAALLHPEAVAAFDNGIPDMEMYKNKTKNPGIQPSSLGLQSNGKLAMCNDGLNCFSTSGDEAHMLELWIPPQKANSNSNGNTIMGDLLETIKAYPPGQNRVDRGGFSIVTVSADYLYVQFESMKHGFIDDVEFSVTQTQSSNNKEVVQVRSSSRIGNLDLGVNAKRLNWISADLRAKGWTAPEITKEDYPDYYNTLVFTFDDYIRSVLSPLDCPVPSQPITCNDPSPSK</sequence>
<dbReference type="Proteomes" id="UP000095751">
    <property type="component" value="Unassembled WGS sequence"/>
</dbReference>
<proteinExistence type="predicted"/>
<gene>
    <name evidence="2" type="ORF">FRACYDRAFT_236477</name>
</gene>
<evidence type="ECO:0000313" key="2">
    <source>
        <dbReference type="EMBL" id="OEU18206.1"/>
    </source>
</evidence>
<reference evidence="2 3" key="1">
    <citation type="submission" date="2016-09" db="EMBL/GenBank/DDBJ databases">
        <title>Extensive genetic diversity and differential bi-allelic expression allows diatom success in the polar Southern Ocean.</title>
        <authorList>
            <consortium name="DOE Joint Genome Institute"/>
            <person name="Mock T."/>
            <person name="Otillar R.P."/>
            <person name="Strauss J."/>
            <person name="Dupont C."/>
            <person name="Frickenhaus S."/>
            <person name="Maumus F."/>
            <person name="Mcmullan M."/>
            <person name="Sanges R."/>
            <person name="Schmutz J."/>
            <person name="Toseland A."/>
            <person name="Valas R."/>
            <person name="Veluchamy A."/>
            <person name="Ward B.J."/>
            <person name="Allen A."/>
            <person name="Barry K."/>
            <person name="Falciatore A."/>
            <person name="Ferrante M."/>
            <person name="Fortunato A.E."/>
            <person name="Gloeckner G."/>
            <person name="Gruber A."/>
            <person name="Hipkin R."/>
            <person name="Janech M."/>
            <person name="Kroth P."/>
            <person name="Leese F."/>
            <person name="Lindquist E."/>
            <person name="Lyon B.R."/>
            <person name="Martin J."/>
            <person name="Mayer C."/>
            <person name="Parker M."/>
            <person name="Quesneville H."/>
            <person name="Raymond J."/>
            <person name="Uhlig C."/>
            <person name="Valentin K.U."/>
            <person name="Worden A.Z."/>
            <person name="Armbrust E.V."/>
            <person name="Bowler C."/>
            <person name="Green B."/>
            <person name="Moulton V."/>
            <person name="Van Oosterhout C."/>
            <person name="Grigoriev I."/>
        </authorList>
    </citation>
    <scope>NUCLEOTIDE SEQUENCE [LARGE SCALE GENOMIC DNA]</scope>
    <source>
        <strain evidence="2 3">CCMP1102</strain>
    </source>
</reference>
<dbReference type="PANTHER" id="PTHR34801">
    <property type="entry name" value="EXPRESSED PROTEIN"/>
    <property type="match status" value="1"/>
</dbReference>
<dbReference type="EMBL" id="KV784356">
    <property type="protein sequence ID" value="OEU18206.1"/>
    <property type="molecule type" value="Genomic_DNA"/>
</dbReference>
<evidence type="ECO:0000313" key="3">
    <source>
        <dbReference type="Proteomes" id="UP000095751"/>
    </source>
</evidence>
<dbReference type="OrthoDB" id="41501at2759"/>
<organism evidence="2 3">
    <name type="scientific">Fragilariopsis cylindrus CCMP1102</name>
    <dbReference type="NCBI Taxonomy" id="635003"/>
    <lineage>
        <taxon>Eukaryota</taxon>
        <taxon>Sar</taxon>
        <taxon>Stramenopiles</taxon>
        <taxon>Ochrophyta</taxon>
        <taxon>Bacillariophyta</taxon>
        <taxon>Bacillariophyceae</taxon>
        <taxon>Bacillariophycidae</taxon>
        <taxon>Bacillariales</taxon>
        <taxon>Bacillariaceae</taxon>
        <taxon>Fragilariopsis</taxon>
    </lineage>
</organism>
<dbReference type="Pfam" id="PF07386">
    <property type="entry name" value="DUF1499"/>
    <property type="match status" value="1"/>
</dbReference>
<dbReference type="InParanoid" id="A0A1E7FJ58"/>
<dbReference type="PANTHER" id="PTHR34801:SF6">
    <property type="entry name" value="SLL1620 PROTEIN"/>
    <property type="match status" value="1"/>
</dbReference>
<dbReference type="AlphaFoldDB" id="A0A1E7FJ58"/>
<evidence type="ECO:0000256" key="1">
    <source>
        <dbReference type="SAM" id="SignalP"/>
    </source>
</evidence>
<keyword evidence="1" id="KW-0732">Signal</keyword>
<feature type="signal peptide" evidence="1">
    <location>
        <begin position="1"/>
        <end position="29"/>
    </location>
</feature>
<name>A0A1E7FJ58_9STRA</name>
<accession>A0A1E7FJ58</accession>
<dbReference type="InterPro" id="IPR010865">
    <property type="entry name" value="DUF1499"/>
</dbReference>